<dbReference type="SUPFAM" id="SSF48452">
    <property type="entry name" value="TPR-like"/>
    <property type="match status" value="1"/>
</dbReference>
<evidence type="ECO:0000313" key="2">
    <source>
        <dbReference type="EMBL" id="KKL74250.1"/>
    </source>
</evidence>
<dbReference type="Gene3D" id="1.25.40.10">
    <property type="entry name" value="Tetratricopeptide repeat domain"/>
    <property type="match status" value="2"/>
</dbReference>
<feature type="transmembrane region" description="Helical" evidence="1">
    <location>
        <begin position="7"/>
        <end position="30"/>
    </location>
</feature>
<keyword evidence="1" id="KW-0812">Transmembrane</keyword>
<comment type="caution">
    <text evidence="2">The sequence shown here is derived from an EMBL/GenBank/DDBJ whole genome shotgun (WGS) entry which is preliminary data.</text>
</comment>
<protein>
    <submittedName>
        <fullName evidence="2">Uncharacterized protein</fullName>
    </submittedName>
</protein>
<accession>A0A0F9GY61</accession>
<dbReference type="PROSITE" id="PS50005">
    <property type="entry name" value="TPR"/>
    <property type="match status" value="2"/>
</dbReference>
<gene>
    <name evidence="2" type="ORF">LCGC14_2066770</name>
</gene>
<name>A0A0F9GY61_9ZZZZ</name>
<keyword evidence="1" id="KW-0472">Membrane</keyword>
<sequence>MKKIYIFPLVGAIVILISLCFPLISVYGGVNIWVGGFYTVTQKDLGYFRINYEKAFVFRSIRAISLFYFLCVLFSLILVIIVSIQMKKRWISVSEAMAQWDRISLSFLFFLVIYIILITVVAKVVYYKIGIFIQFLGGVTSLVPSLFRLKKYNYKINKYLTLKLQSYETVIYIAEKPFQICKHLLINIPVRFIDNIESLDELVDEYGEERENEFFVHTVEITPKELFKGHCSNLQVWVENNYDTCLLNSNLAFPLLKRLTEVGDLKALSVFKEEVRKRFESLYPPVQQYLISEGYLEYFSISEKKELLKYVLSIDTWIAIAENYLVKNQKEEAITAYEYALNIDPINKIILEELYNLSKVTNNYQKALKYYKLLSEFYELKNLDYLTLGDIYSKLCQYSNAKRMYRRILLRSELNRKYQALVKLGDLYFSEKRIDRAKRMYRDAIELNPNEVRARIRLSDLFQAEGEIHQTIEILNEGLRDRPFNASLLLRLLLRYKENKNYWHYIKSSIHITLLSHYNAFEE</sequence>
<dbReference type="Pfam" id="PF13181">
    <property type="entry name" value="TPR_8"/>
    <property type="match status" value="2"/>
</dbReference>
<feature type="transmembrane region" description="Helical" evidence="1">
    <location>
        <begin position="66"/>
        <end position="84"/>
    </location>
</feature>
<keyword evidence="1" id="KW-1133">Transmembrane helix</keyword>
<evidence type="ECO:0000256" key="1">
    <source>
        <dbReference type="SAM" id="Phobius"/>
    </source>
</evidence>
<dbReference type="AlphaFoldDB" id="A0A0F9GY61"/>
<dbReference type="PANTHER" id="PTHR12558">
    <property type="entry name" value="CELL DIVISION CYCLE 16,23,27"/>
    <property type="match status" value="1"/>
</dbReference>
<organism evidence="2">
    <name type="scientific">marine sediment metagenome</name>
    <dbReference type="NCBI Taxonomy" id="412755"/>
    <lineage>
        <taxon>unclassified sequences</taxon>
        <taxon>metagenomes</taxon>
        <taxon>ecological metagenomes</taxon>
    </lineage>
</organism>
<dbReference type="InterPro" id="IPR011990">
    <property type="entry name" value="TPR-like_helical_dom_sf"/>
</dbReference>
<dbReference type="InterPro" id="IPR019734">
    <property type="entry name" value="TPR_rpt"/>
</dbReference>
<reference evidence="2" key="1">
    <citation type="journal article" date="2015" name="Nature">
        <title>Complex archaea that bridge the gap between prokaryotes and eukaryotes.</title>
        <authorList>
            <person name="Spang A."/>
            <person name="Saw J.H."/>
            <person name="Jorgensen S.L."/>
            <person name="Zaremba-Niedzwiedzka K."/>
            <person name="Martijn J."/>
            <person name="Lind A.E."/>
            <person name="van Eijk R."/>
            <person name="Schleper C."/>
            <person name="Guy L."/>
            <person name="Ettema T.J."/>
        </authorList>
    </citation>
    <scope>NUCLEOTIDE SEQUENCE</scope>
</reference>
<dbReference type="SMART" id="SM00028">
    <property type="entry name" value="TPR"/>
    <property type="match status" value="3"/>
</dbReference>
<feature type="transmembrane region" description="Helical" evidence="1">
    <location>
        <begin position="105"/>
        <end position="125"/>
    </location>
</feature>
<dbReference type="PROSITE" id="PS50293">
    <property type="entry name" value="TPR_REGION"/>
    <property type="match status" value="1"/>
</dbReference>
<dbReference type="PANTHER" id="PTHR12558:SF13">
    <property type="entry name" value="CELL DIVISION CYCLE PROTEIN 27 HOMOLOG"/>
    <property type="match status" value="1"/>
</dbReference>
<proteinExistence type="predicted"/>
<dbReference type="EMBL" id="LAZR01024715">
    <property type="protein sequence ID" value="KKL74250.1"/>
    <property type="molecule type" value="Genomic_DNA"/>
</dbReference>